<dbReference type="Gene3D" id="3.20.80.10">
    <property type="entry name" value="Regulatory factor, effector binding domain"/>
    <property type="match status" value="1"/>
</dbReference>
<proteinExistence type="predicted"/>
<protein>
    <submittedName>
        <fullName evidence="1">Unannotated protein</fullName>
    </submittedName>
</protein>
<dbReference type="InterPro" id="IPR011256">
    <property type="entry name" value="Reg_factor_effector_dom_sf"/>
</dbReference>
<gene>
    <name evidence="1" type="ORF">UFOPK1639_00488</name>
</gene>
<reference evidence="1" key="1">
    <citation type="submission" date="2020-05" db="EMBL/GenBank/DDBJ databases">
        <authorList>
            <person name="Chiriac C."/>
            <person name="Salcher M."/>
            <person name="Ghai R."/>
            <person name="Kavagutti S V."/>
        </authorList>
    </citation>
    <scope>NUCLEOTIDE SEQUENCE</scope>
</reference>
<evidence type="ECO:0000313" key="1">
    <source>
        <dbReference type="EMBL" id="CAB4561732.1"/>
    </source>
</evidence>
<name>A0A6J6DCT5_9ZZZZ</name>
<dbReference type="InterPro" id="IPR006917">
    <property type="entry name" value="SOUL_heme-bd"/>
</dbReference>
<dbReference type="Pfam" id="PF04832">
    <property type="entry name" value="SOUL"/>
    <property type="match status" value="1"/>
</dbReference>
<accession>A0A6J6DCT5</accession>
<dbReference type="SUPFAM" id="SSF55136">
    <property type="entry name" value="Probable bacterial effector-binding domain"/>
    <property type="match status" value="1"/>
</dbReference>
<organism evidence="1">
    <name type="scientific">freshwater metagenome</name>
    <dbReference type="NCBI Taxonomy" id="449393"/>
    <lineage>
        <taxon>unclassified sequences</taxon>
        <taxon>metagenomes</taxon>
        <taxon>ecological metagenomes</taxon>
    </lineage>
</organism>
<dbReference type="PANTHER" id="PTHR11220">
    <property type="entry name" value="HEME-BINDING PROTEIN-RELATED"/>
    <property type="match status" value="1"/>
</dbReference>
<dbReference type="AlphaFoldDB" id="A0A6J6DCT5"/>
<dbReference type="EMBL" id="CAEZTH010000043">
    <property type="protein sequence ID" value="CAB4561732.1"/>
    <property type="molecule type" value="Genomic_DNA"/>
</dbReference>
<sequence length="172" mass="19406">MTQNQPYRLLKRHGEFELRDYPAGMQIETEVSGDFINAGSIGFRPLVNFISGNNRARQAIAMTAPVIQESVNTSRHKVRFVMPEEMDESNTPSPADSKVTVVRVPAHLAAARKFGGSWNKEKFEREGTKLLEEVTQAGLIPQGNLYWSRFDPPWKPGFLKHNEVLIRVKKAG</sequence>
<dbReference type="PANTHER" id="PTHR11220:SF1">
    <property type="entry name" value="HEME-BINDING PROTEIN 2"/>
    <property type="match status" value="1"/>
</dbReference>